<reference evidence="3" key="3">
    <citation type="submission" date="2025-08" db="UniProtKB">
        <authorList>
            <consortium name="RefSeq"/>
        </authorList>
    </citation>
    <scope>IDENTIFICATION</scope>
    <source>
        <strain evidence="3">NI907</strain>
    </source>
</reference>
<gene>
    <name evidence="3" type="ORF">PgNI_12497</name>
</gene>
<sequence length="112" mass="12952">MHNTFIRFTFAPLFLGVFAQAVPSQLYCVGPQWSKDWCEATGLWETPELARQHIKQPAHNTIYLLKTQKVENILEKVEGEDGKWRSTSTKPIPTHLYQHFETHTRTGGIQRS</sequence>
<feature type="chain" id="PRO_5028021249" evidence="1">
    <location>
        <begin position="20"/>
        <end position="112"/>
    </location>
</feature>
<proteinExistence type="predicted"/>
<dbReference type="RefSeq" id="XP_030976100.1">
    <property type="nucleotide sequence ID" value="XM_031132445.1"/>
</dbReference>
<keyword evidence="1" id="KW-0732">Signal</keyword>
<dbReference type="GeneID" id="41967348"/>
<evidence type="ECO:0000256" key="1">
    <source>
        <dbReference type="SAM" id="SignalP"/>
    </source>
</evidence>
<dbReference type="Proteomes" id="UP000515153">
    <property type="component" value="Unplaced"/>
</dbReference>
<dbReference type="AlphaFoldDB" id="A0A6P8AMH0"/>
<organism evidence="2 3">
    <name type="scientific">Pyricularia grisea</name>
    <name type="common">Crabgrass-specific blast fungus</name>
    <name type="synonym">Magnaporthe grisea</name>
    <dbReference type="NCBI Taxonomy" id="148305"/>
    <lineage>
        <taxon>Eukaryota</taxon>
        <taxon>Fungi</taxon>
        <taxon>Dikarya</taxon>
        <taxon>Ascomycota</taxon>
        <taxon>Pezizomycotina</taxon>
        <taxon>Sordariomycetes</taxon>
        <taxon>Sordariomycetidae</taxon>
        <taxon>Magnaporthales</taxon>
        <taxon>Pyriculariaceae</taxon>
        <taxon>Pyricularia</taxon>
    </lineage>
</organism>
<keyword evidence="2" id="KW-1185">Reference proteome</keyword>
<reference evidence="3" key="2">
    <citation type="submission" date="2019-10" db="EMBL/GenBank/DDBJ databases">
        <authorList>
            <consortium name="NCBI Genome Project"/>
        </authorList>
    </citation>
    <scope>NUCLEOTIDE SEQUENCE</scope>
    <source>
        <strain evidence="3">NI907</strain>
    </source>
</reference>
<feature type="signal peptide" evidence="1">
    <location>
        <begin position="1"/>
        <end position="19"/>
    </location>
</feature>
<evidence type="ECO:0000313" key="2">
    <source>
        <dbReference type="Proteomes" id="UP000515153"/>
    </source>
</evidence>
<name>A0A6P8AMH0_PYRGI</name>
<reference evidence="3" key="1">
    <citation type="journal article" date="2019" name="Mol. Biol. Evol.">
        <title>Blast fungal genomes show frequent chromosomal changes, gene gains and losses, and effector gene turnover.</title>
        <authorList>
            <person name="Gomez Luciano L.B."/>
            <person name="Jason Tsai I."/>
            <person name="Chuma I."/>
            <person name="Tosa Y."/>
            <person name="Chen Y.H."/>
            <person name="Li J.Y."/>
            <person name="Li M.Y."/>
            <person name="Jade Lu M.Y."/>
            <person name="Nakayashiki H."/>
            <person name="Li W.H."/>
        </authorList>
    </citation>
    <scope>NUCLEOTIDE SEQUENCE</scope>
    <source>
        <strain evidence="3">NI907</strain>
    </source>
</reference>
<accession>A0A6P8AMH0</accession>
<evidence type="ECO:0000313" key="3">
    <source>
        <dbReference type="RefSeq" id="XP_030976100.1"/>
    </source>
</evidence>
<protein>
    <submittedName>
        <fullName evidence="3">Uncharacterized protein</fullName>
    </submittedName>
</protein>
<dbReference type="KEGG" id="pgri:PgNI_12497"/>